<comment type="caution">
    <text evidence="2">The sequence shown here is derived from an EMBL/GenBank/DDBJ whole genome shotgun (WGS) entry which is preliminary data.</text>
</comment>
<protein>
    <submittedName>
        <fullName evidence="2">Uncharacterized protein</fullName>
    </submittedName>
</protein>
<feature type="region of interest" description="Disordered" evidence="1">
    <location>
        <begin position="98"/>
        <end position="176"/>
    </location>
</feature>
<sequence length="176" mass="18831">MGCIPDSFGKALAQDGSLEVIEAIVRLALSWPGLHVCSVQYKQAQRETIPSASLRLQHREVLPWKDSAFSQPSPAHISVSPMGPGLFTTWAQRALSSSSLSGRKTRPPGSIQEAAPSLEGAAVSGTTISPSGRSVTQPYPPLPELHSVWRRDPVKTQKRVSSTMPLTPPPPSSLGF</sequence>
<dbReference type="Proteomes" id="UP001266305">
    <property type="component" value="Unassembled WGS sequence"/>
</dbReference>
<evidence type="ECO:0000313" key="2">
    <source>
        <dbReference type="EMBL" id="KAK2099636.1"/>
    </source>
</evidence>
<dbReference type="EMBL" id="JASSZA010000010">
    <property type="protein sequence ID" value="KAK2099636.1"/>
    <property type="molecule type" value="Genomic_DNA"/>
</dbReference>
<name>A0ABQ9US19_SAGOE</name>
<evidence type="ECO:0000256" key="1">
    <source>
        <dbReference type="SAM" id="MobiDB-lite"/>
    </source>
</evidence>
<accession>A0ABQ9US19</accession>
<proteinExistence type="predicted"/>
<keyword evidence="3" id="KW-1185">Reference proteome</keyword>
<feature type="compositionally biased region" description="Polar residues" evidence="1">
    <location>
        <begin position="124"/>
        <end position="137"/>
    </location>
</feature>
<gene>
    <name evidence="2" type="ORF">P7K49_020984</name>
</gene>
<feature type="compositionally biased region" description="Pro residues" evidence="1">
    <location>
        <begin position="166"/>
        <end position="176"/>
    </location>
</feature>
<organism evidence="2 3">
    <name type="scientific">Saguinus oedipus</name>
    <name type="common">Cotton-top tamarin</name>
    <name type="synonym">Oedipomidas oedipus</name>
    <dbReference type="NCBI Taxonomy" id="9490"/>
    <lineage>
        <taxon>Eukaryota</taxon>
        <taxon>Metazoa</taxon>
        <taxon>Chordata</taxon>
        <taxon>Craniata</taxon>
        <taxon>Vertebrata</taxon>
        <taxon>Euteleostomi</taxon>
        <taxon>Mammalia</taxon>
        <taxon>Eutheria</taxon>
        <taxon>Euarchontoglires</taxon>
        <taxon>Primates</taxon>
        <taxon>Haplorrhini</taxon>
        <taxon>Platyrrhini</taxon>
        <taxon>Cebidae</taxon>
        <taxon>Callitrichinae</taxon>
        <taxon>Saguinus</taxon>
    </lineage>
</organism>
<reference evidence="2 3" key="1">
    <citation type="submission" date="2023-05" db="EMBL/GenBank/DDBJ databases">
        <title>B98-5 Cell Line De Novo Hybrid Assembly: An Optical Mapping Approach.</title>
        <authorList>
            <person name="Kananen K."/>
            <person name="Auerbach J.A."/>
            <person name="Kautto E."/>
            <person name="Blachly J.S."/>
        </authorList>
    </citation>
    <scope>NUCLEOTIDE SEQUENCE [LARGE SCALE GENOMIC DNA]</scope>
    <source>
        <strain evidence="2">B95-8</strain>
        <tissue evidence="2">Cell line</tissue>
    </source>
</reference>
<evidence type="ECO:0000313" key="3">
    <source>
        <dbReference type="Proteomes" id="UP001266305"/>
    </source>
</evidence>